<protein>
    <submittedName>
        <fullName evidence="1">Uncharacterized protein</fullName>
    </submittedName>
</protein>
<organism evidence="1 2">
    <name type="scientific">Araneus ventricosus</name>
    <name type="common">Orbweaver spider</name>
    <name type="synonym">Epeira ventricosa</name>
    <dbReference type="NCBI Taxonomy" id="182803"/>
    <lineage>
        <taxon>Eukaryota</taxon>
        <taxon>Metazoa</taxon>
        <taxon>Ecdysozoa</taxon>
        <taxon>Arthropoda</taxon>
        <taxon>Chelicerata</taxon>
        <taxon>Arachnida</taxon>
        <taxon>Araneae</taxon>
        <taxon>Araneomorphae</taxon>
        <taxon>Entelegynae</taxon>
        <taxon>Araneoidea</taxon>
        <taxon>Araneidae</taxon>
        <taxon>Araneus</taxon>
    </lineage>
</organism>
<comment type="caution">
    <text evidence="1">The sequence shown here is derived from an EMBL/GenBank/DDBJ whole genome shotgun (WGS) entry which is preliminary data.</text>
</comment>
<gene>
    <name evidence="1" type="ORF">AVEN_98130_1</name>
</gene>
<evidence type="ECO:0000313" key="2">
    <source>
        <dbReference type="Proteomes" id="UP000499080"/>
    </source>
</evidence>
<proteinExistence type="predicted"/>
<keyword evidence="2" id="KW-1185">Reference proteome</keyword>
<sequence>MITDLSVSTVEDLGMLFVTVETVEPFLTLTETDKQPTGSRNHKISWMSSVDKTPENWHPAPAEEDLQHAATDHHPHMAVAVPAVPPASEMRKTK</sequence>
<name>A0A4Y2NQD0_ARAVE</name>
<dbReference type="EMBL" id="BGPR01128687">
    <property type="protein sequence ID" value="GBN40227.1"/>
    <property type="molecule type" value="Genomic_DNA"/>
</dbReference>
<dbReference type="Proteomes" id="UP000499080">
    <property type="component" value="Unassembled WGS sequence"/>
</dbReference>
<accession>A0A4Y2NQD0</accession>
<reference evidence="1 2" key="1">
    <citation type="journal article" date="2019" name="Sci. Rep.">
        <title>Orb-weaving spider Araneus ventricosus genome elucidates the spidroin gene catalogue.</title>
        <authorList>
            <person name="Kono N."/>
            <person name="Nakamura H."/>
            <person name="Ohtoshi R."/>
            <person name="Moran D.A.P."/>
            <person name="Shinohara A."/>
            <person name="Yoshida Y."/>
            <person name="Fujiwara M."/>
            <person name="Mori M."/>
            <person name="Tomita M."/>
            <person name="Arakawa K."/>
        </authorList>
    </citation>
    <scope>NUCLEOTIDE SEQUENCE [LARGE SCALE GENOMIC DNA]</scope>
</reference>
<evidence type="ECO:0000313" key="1">
    <source>
        <dbReference type="EMBL" id="GBN40227.1"/>
    </source>
</evidence>
<dbReference type="AlphaFoldDB" id="A0A4Y2NQD0"/>